<dbReference type="PANTHER" id="PTHR30007:SF0">
    <property type="entry name" value="TRANSPOSASE"/>
    <property type="match status" value="1"/>
</dbReference>
<gene>
    <name evidence="3" type="ORF">E4P82_08090</name>
</gene>
<comment type="caution">
    <text evidence="3">The sequence shown here is derived from an EMBL/GenBank/DDBJ whole genome shotgun (WGS) entry which is preliminary data.</text>
</comment>
<evidence type="ECO:0000259" key="2">
    <source>
        <dbReference type="Pfam" id="PF13340"/>
    </source>
</evidence>
<dbReference type="EMBL" id="SPMZ01000022">
    <property type="protein sequence ID" value="NMQ19163.1"/>
    <property type="molecule type" value="Genomic_DNA"/>
</dbReference>
<evidence type="ECO:0000256" key="1">
    <source>
        <dbReference type="SAM" id="MobiDB-lite"/>
    </source>
</evidence>
<feature type="compositionally biased region" description="Polar residues" evidence="1">
    <location>
        <begin position="124"/>
        <end position="138"/>
    </location>
</feature>
<dbReference type="Proteomes" id="UP000760480">
    <property type="component" value="Unassembled WGS sequence"/>
</dbReference>
<keyword evidence="4" id="KW-1185">Reference proteome</keyword>
<proteinExistence type="predicted"/>
<dbReference type="PANTHER" id="PTHR30007">
    <property type="entry name" value="PHP DOMAIN PROTEIN"/>
    <property type="match status" value="1"/>
</dbReference>
<dbReference type="InterPro" id="IPR025161">
    <property type="entry name" value="IS402-like_dom"/>
</dbReference>
<feature type="region of interest" description="Disordered" evidence="1">
    <location>
        <begin position="110"/>
        <end position="138"/>
    </location>
</feature>
<sequence length="138" mass="15696">MGYPSDVSDREWAEIERFFEPEHIGRPRKHPVRSLYNVIRYVERSGRPWRMLPKDFPPWRAVSMTFWRLRNAGTWVAIHHHLRCQVRIKAGRDPDPTVAIMDSQSVKTVQKGGNAATMPASGSKAASATSPLTRQATS</sequence>
<reference evidence="3 4" key="1">
    <citation type="submission" date="2019-03" db="EMBL/GenBank/DDBJ databases">
        <title>Metabolic reconstructions from genomes of highly enriched 'Candidatus Accumulibacter' and 'Candidatus Competibacter' bioreactor populations.</title>
        <authorList>
            <person name="Annavajhala M.K."/>
            <person name="Welles L."/>
            <person name="Abbas B."/>
            <person name="Sorokin D."/>
            <person name="Park H."/>
            <person name="Van Loosdrecht M."/>
            <person name="Chandran K."/>
        </authorList>
    </citation>
    <scope>NUCLEOTIDE SEQUENCE [LARGE SCALE GENOMIC DNA]</scope>
    <source>
        <strain evidence="3 4">SBR_G</strain>
    </source>
</reference>
<feature type="domain" description="Insertion element IS402-like" evidence="2">
    <location>
        <begin position="7"/>
        <end position="79"/>
    </location>
</feature>
<organism evidence="3 4">
    <name type="scientific">Candidatus Competibacter phosphatis</name>
    <dbReference type="NCBI Taxonomy" id="221280"/>
    <lineage>
        <taxon>Bacteria</taxon>
        <taxon>Pseudomonadati</taxon>
        <taxon>Pseudomonadota</taxon>
        <taxon>Gammaproteobacteria</taxon>
        <taxon>Candidatus Competibacteraceae</taxon>
        <taxon>Candidatus Competibacter</taxon>
    </lineage>
</organism>
<evidence type="ECO:0000313" key="4">
    <source>
        <dbReference type="Proteomes" id="UP000760480"/>
    </source>
</evidence>
<protein>
    <submittedName>
        <fullName evidence="3">Transposase</fullName>
    </submittedName>
</protein>
<accession>A0ABX1TIF4</accession>
<dbReference type="Pfam" id="PF13340">
    <property type="entry name" value="DUF4096"/>
    <property type="match status" value="1"/>
</dbReference>
<dbReference type="RefSeq" id="WP_169248488.1">
    <property type="nucleotide sequence ID" value="NZ_SPMZ01000022.1"/>
</dbReference>
<evidence type="ECO:0000313" key="3">
    <source>
        <dbReference type="EMBL" id="NMQ19163.1"/>
    </source>
</evidence>
<name>A0ABX1TIF4_9GAMM</name>